<accession>A0A370IFM7</accession>
<dbReference type="PIRSF" id="PIRSF000535">
    <property type="entry name" value="1PFK/6PFK/LacC"/>
    <property type="match status" value="1"/>
</dbReference>
<evidence type="ECO:0000256" key="6">
    <source>
        <dbReference type="PIRNR" id="PIRNR000535"/>
    </source>
</evidence>
<dbReference type="GO" id="GO:0005829">
    <property type="term" value="C:cytosol"/>
    <property type="evidence" value="ECO:0007669"/>
    <property type="project" value="TreeGrafter"/>
</dbReference>
<name>A0A370IFM7_9NOCA</name>
<feature type="domain" description="Carbohydrate kinase PfkB" evidence="7">
    <location>
        <begin position="9"/>
        <end position="294"/>
    </location>
</feature>
<dbReference type="InterPro" id="IPR017583">
    <property type="entry name" value="Tagatose/fructose_Pkinase"/>
</dbReference>
<dbReference type="Gene3D" id="3.40.1190.20">
    <property type="match status" value="1"/>
</dbReference>
<comment type="caution">
    <text evidence="8">The sequence shown here is derived from an EMBL/GenBank/DDBJ whole genome shotgun (WGS) entry which is preliminary data.</text>
</comment>
<keyword evidence="5" id="KW-0067">ATP-binding</keyword>
<dbReference type="PANTHER" id="PTHR46566">
    <property type="entry name" value="1-PHOSPHOFRUCTOKINASE-RELATED"/>
    <property type="match status" value="1"/>
</dbReference>
<gene>
    <name evidence="8" type="ORF">DFR76_102665</name>
</gene>
<evidence type="ECO:0000256" key="4">
    <source>
        <dbReference type="ARBA" id="ARBA00022777"/>
    </source>
</evidence>
<dbReference type="NCBIfam" id="TIGR03168">
    <property type="entry name" value="1-PFK"/>
    <property type="match status" value="1"/>
</dbReference>
<organism evidence="8 9">
    <name type="scientific">Nocardia pseudobrasiliensis</name>
    <dbReference type="NCBI Taxonomy" id="45979"/>
    <lineage>
        <taxon>Bacteria</taxon>
        <taxon>Bacillati</taxon>
        <taxon>Actinomycetota</taxon>
        <taxon>Actinomycetes</taxon>
        <taxon>Mycobacteriales</taxon>
        <taxon>Nocardiaceae</taxon>
        <taxon>Nocardia</taxon>
    </lineage>
</organism>
<evidence type="ECO:0000313" key="9">
    <source>
        <dbReference type="Proteomes" id="UP000254869"/>
    </source>
</evidence>
<evidence type="ECO:0000313" key="8">
    <source>
        <dbReference type="EMBL" id="RDI68264.1"/>
    </source>
</evidence>
<evidence type="ECO:0000256" key="5">
    <source>
        <dbReference type="ARBA" id="ARBA00022840"/>
    </source>
</evidence>
<dbReference type="InterPro" id="IPR029056">
    <property type="entry name" value="Ribokinase-like"/>
</dbReference>
<dbReference type="GO" id="GO:0003872">
    <property type="term" value="F:6-phosphofructokinase activity"/>
    <property type="evidence" value="ECO:0007669"/>
    <property type="project" value="TreeGrafter"/>
</dbReference>
<keyword evidence="2 6" id="KW-0808">Transferase</keyword>
<dbReference type="PANTHER" id="PTHR46566:SF2">
    <property type="entry name" value="ATP-DEPENDENT 6-PHOSPHOFRUCTOKINASE ISOZYME 2"/>
    <property type="match status" value="1"/>
</dbReference>
<keyword evidence="9" id="KW-1185">Reference proteome</keyword>
<dbReference type="RefSeq" id="WP_067993091.1">
    <property type="nucleotide sequence ID" value="NZ_QQBC01000002.1"/>
</dbReference>
<dbReference type="InterPro" id="IPR002173">
    <property type="entry name" value="Carboh/pur_kinase_PfkB_CS"/>
</dbReference>
<dbReference type="Proteomes" id="UP000254869">
    <property type="component" value="Unassembled WGS sequence"/>
</dbReference>
<dbReference type="Pfam" id="PF00294">
    <property type="entry name" value="PfkB"/>
    <property type="match status" value="1"/>
</dbReference>
<dbReference type="EMBL" id="QQBC01000002">
    <property type="protein sequence ID" value="RDI68264.1"/>
    <property type="molecule type" value="Genomic_DNA"/>
</dbReference>
<evidence type="ECO:0000256" key="3">
    <source>
        <dbReference type="ARBA" id="ARBA00022741"/>
    </source>
</evidence>
<dbReference type="GO" id="GO:0005524">
    <property type="term" value="F:ATP binding"/>
    <property type="evidence" value="ECO:0007669"/>
    <property type="project" value="UniProtKB-KW"/>
</dbReference>
<proteinExistence type="inferred from homology"/>
<comment type="similarity">
    <text evidence="1">Belongs to the carbohydrate kinase PfkB family.</text>
</comment>
<dbReference type="CDD" id="cd01164">
    <property type="entry name" value="FruK_PfkB_like"/>
    <property type="match status" value="1"/>
</dbReference>
<evidence type="ECO:0000259" key="7">
    <source>
        <dbReference type="Pfam" id="PF00294"/>
    </source>
</evidence>
<dbReference type="PROSITE" id="PS00583">
    <property type="entry name" value="PFKB_KINASES_1"/>
    <property type="match status" value="1"/>
</dbReference>
<dbReference type="SUPFAM" id="SSF53613">
    <property type="entry name" value="Ribokinase-like"/>
    <property type="match status" value="1"/>
</dbReference>
<evidence type="ECO:0000256" key="1">
    <source>
        <dbReference type="ARBA" id="ARBA00010688"/>
    </source>
</evidence>
<dbReference type="STRING" id="1210086.GCA_001613105_01241"/>
<keyword evidence="3" id="KW-0547">Nucleotide-binding</keyword>
<sequence length="314" mass="32607">MSIVTLTMNPAVDIATSTPRIVPTDKMRCAAPRFDPGGGGINVARTVAALGEPVTALFPAGGVTGRLLEQLVDEAGIPMRLVPVAGQTRENMSVTDLASGAQYRFVFPGVSLDDSEQRRCLSEVEEISWGAQLLVVSGSLPPGVRPDFYQRLADRAGEWGVRLVVDTSGPALSALRSGVHLLKPSLRELSECVGRRLAEPDEQVAAARQLIAEGVTNIVVVSLGAEGALAVTAESARWFTPIREPVISGIGAGDAMVGGIAVGLSRELELADAVRLGIAAATAALGTPGTAPGRPEHMAELYEELTSRATVAGG</sequence>
<keyword evidence="4 8" id="KW-0418">Kinase</keyword>
<protein>
    <submittedName>
        <fullName evidence="8">6-phosphofructokinase</fullName>
    </submittedName>
</protein>
<dbReference type="AlphaFoldDB" id="A0A370IFM7"/>
<reference evidence="8 9" key="1">
    <citation type="submission" date="2018-07" db="EMBL/GenBank/DDBJ databases">
        <title>Genomic Encyclopedia of Type Strains, Phase IV (KMG-IV): sequencing the most valuable type-strain genomes for metagenomic binning, comparative biology and taxonomic classification.</title>
        <authorList>
            <person name="Goeker M."/>
        </authorList>
    </citation>
    <scope>NUCLEOTIDE SEQUENCE [LARGE SCALE GENOMIC DNA]</scope>
    <source>
        <strain evidence="8 9">DSM 44290</strain>
    </source>
</reference>
<dbReference type="FunFam" id="3.40.1190.20:FF:000001">
    <property type="entry name" value="Phosphofructokinase"/>
    <property type="match status" value="1"/>
</dbReference>
<evidence type="ECO:0000256" key="2">
    <source>
        <dbReference type="ARBA" id="ARBA00022679"/>
    </source>
</evidence>
<dbReference type="InterPro" id="IPR011611">
    <property type="entry name" value="PfkB_dom"/>
</dbReference>